<sequence>MNLEKWRLQPRQLTLLTAGLAYFANVFCVNLTYVFNKEPFIEFGFNEQQLTIANSSLLIAQHIGIFLGVLIFGSMADKKGRMTILFISVFTYSIGTLLSGVVHSYHLFVFLRFIVGLGLASELGIGLVLVCEIFPKEKRTSSVIFIATCGFLGMFLLSILAKSYHWRTLYTCGGLLGLAIMLFRFSTFESDIFLKTSNNISKKTQIFALLKDRKIYYLILSILPTYLITASSIFIGVNYFKGLKITTGQSLMFFSLGAGIGFILLGILARKIKSRKKIIAFCMFSLIILSFSYVLLAQPIIHHIFLITNFFFGIFVSYQFELLTLTVEQFGTNQRALATTLVFGVGRASVFLFSLLIPIINILFNDFLYSILLLDCIVFSIGIWSISKIKEEYGKDLNFVE</sequence>
<dbReference type="RefSeq" id="WP_188768021.1">
    <property type="nucleotide sequence ID" value="NZ_BMKK01000007.1"/>
</dbReference>
<keyword evidence="2 5" id="KW-0812">Transmembrane</keyword>
<evidence type="ECO:0000256" key="3">
    <source>
        <dbReference type="ARBA" id="ARBA00022989"/>
    </source>
</evidence>
<feature type="transmembrane region" description="Helical" evidence="5">
    <location>
        <begin position="109"/>
        <end position="131"/>
    </location>
</feature>
<feature type="transmembrane region" description="Helical" evidence="5">
    <location>
        <begin position="278"/>
        <end position="297"/>
    </location>
</feature>
<evidence type="ECO:0000313" key="8">
    <source>
        <dbReference type="Proteomes" id="UP000609064"/>
    </source>
</evidence>
<dbReference type="Pfam" id="PF07690">
    <property type="entry name" value="MFS_1"/>
    <property type="match status" value="1"/>
</dbReference>
<dbReference type="AlphaFoldDB" id="A0A916YZQ3"/>
<protein>
    <submittedName>
        <fullName evidence="7">Metabolite transport protein YjhB</fullName>
    </submittedName>
</protein>
<feature type="transmembrane region" description="Helical" evidence="5">
    <location>
        <begin position="367"/>
        <end position="386"/>
    </location>
</feature>
<reference evidence="7" key="2">
    <citation type="submission" date="2020-09" db="EMBL/GenBank/DDBJ databases">
        <authorList>
            <person name="Sun Q."/>
            <person name="Zhou Y."/>
        </authorList>
    </citation>
    <scope>NUCLEOTIDE SEQUENCE</scope>
    <source>
        <strain evidence="7">CGMCC 1.15958</strain>
    </source>
</reference>
<evidence type="ECO:0000256" key="5">
    <source>
        <dbReference type="SAM" id="Phobius"/>
    </source>
</evidence>
<evidence type="ECO:0000259" key="6">
    <source>
        <dbReference type="PROSITE" id="PS50850"/>
    </source>
</evidence>
<proteinExistence type="predicted"/>
<dbReference type="SUPFAM" id="SSF103473">
    <property type="entry name" value="MFS general substrate transporter"/>
    <property type="match status" value="1"/>
</dbReference>
<feature type="transmembrane region" description="Helical" evidence="5">
    <location>
        <begin position="143"/>
        <end position="161"/>
    </location>
</feature>
<evidence type="ECO:0000313" key="7">
    <source>
        <dbReference type="EMBL" id="GGD68999.1"/>
    </source>
</evidence>
<gene>
    <name evidence="7" type="primary">yjhB</name>
    <name evidence="7" type="ORF">GCM10011514_36400</name>
</gene>
<reference evidence="7" key="1">
    <citation type="journal article" date="2014" name="Int. J. Syst. Evol. Microbiol.">
        <title>Complete genome sequence of Corynebacterium casei LMG S-19264T (=DSM 44701T), isolated from a smear-ripened cheese.</title>
        <authorList>
            <consortium name="US DOE Joint Genome Institute (JGI-PGF)"/>
            <person name="Walter F."/>
            <person name="Albersmeier A."/>
            <person name="Kalinowski J."/>
            <person name="Ruckert C."/>
        </authorList>
    </citation>
    <scope>NUCLEOTIDE SEQUENCE</scope>
    <source>
        <strain evidence="7">CGMCC 1.15958</strain>
    </source>
</reference>
<comment type="subcellular location">
    <subcellularLocation>
        <location evidence="1">Membrane</location>
        <topology evidence="1">Multi-pass membrane protein</topology>
    </subcellularLocation>
</comment>
<dbReference type="InterPro" id="IPR011701">
    <property type="entry name" value="MFS"/>
</dbReference>
<evidence type="ECO:0000256" key="2">
    <source>
        <dbReference type="ARBA" id="ARBA00022692"/>
    </source>
</evidence>
<keyword evidence="4 5" id="KW-0472">Membrane</keyword>
<organism evidence="7 8">
    <name type="scientific">Emticicia aquatilis</name>
    <dbReference type="NCBI Taxonomy" id="1537369"/>
    <lineage>
        <taxon>Bacteria</taxon>
        <taxon>Pseudomonadati</taxon>
        <taxon>Bacteroidota</taxon>
        <taxon>Cytophagia</taxon>
        <taxon>Cytophagales</taxon>
        <taxon>Leadbetterellaceae</taxon>
        <taxon>Emticicia</taxon>
    </lineage>
</organism>
<name>A0A916YZQ3_9BACT</name>
<dbReference type="PANTHER" id="PTHR23508:SF10">
    <property type="entry name" value="CARBOXYLIC ACID TRANSPORTER PROTEIN HOMOLOG"/>
    <property type="match status" value="1"/>
</dbReference>
<keyword evidence="8" id="KW-1185">Reference proteome</keyword>
<keyword evidence="3 5" id="KW-1133">Transmembrane helix</keyword>
<feature type="transmembrane region" description="Helical" evidence="5">
    <location>
        <begin position="52"/>
        <end position="72"/>
    </location>
</feature>
<feature type="transmembrane region" description="Helical" evidence="5">
    <location>
        <begin position="251"/>
        <end position="269"/>
    </location>
</feature>
<feature type="transmembrane region" description="Helical" evidence="5">
    <location>
        <begin position="84"/>
        <end position="103"/>
    </location>
</feature>
<dbReference type="GO" id="GO:0046943">
    <property type="term" value="F:carboxylic acid transmembrane transporter activity"/>
    <property type="evidence" value="ECO:0007669"/>
    <property type="project" value="TreeGrafter"/>
</dbReference>
<feature type="domain" description="Major facilitator superfamily (MFS) profile" evidence="6">
    <location>
        <begin position="14"/>
        <end position="401"/>
    </location>
</feature>
<feature type="transmembrane region" description="Helical" evidence="5">
    <location>
        <begin position="215"/>
        <end position="239"/>
    </location>
</feature>
<evidence type="ECO:0000256" key="1">
    <source>
        <dbReference type="ARBA" id="ARBA00004141"/>
    </source>
</evidence>
<feature type="transmembrane region" description="Helical" evidence="5">
    <location>
        <begin position="337"/>
        <end position="361"/>
    </location>
</feature>
<dbReference type="InterPro" id="IPR020846">
    <property type="entry name" value="MFS_dom"/>
</dbReference>
<accession>A0A916YZQ3</accession>
<feature type="transmembrane region" description="Helical" evidence="5">
    <location>
        <begin position="303"/>
        <end position="325"/>
    </location>
</feature>
<dbReference type="Gene3D" id="1.20.1250.20">
    <property type="entry name" value="MFS general substrate transporter like domains"/>
    <property type="match status" value="2"/>
</dbReference>
<dbReference type="GO" id="GO:0005886">
    <property type="term" value="C:plasma membrane"/>
    <property type="evidence" value="ECO:0007669"/>
    <property type="project" value="TreeGrafter"/>
</dbReference>
<dbReference type="InterPro" id="IPR036259">
    <property type="entry name" value="MFS_trans_sf"/>
</dbReference>
<evidence type="ECO:0000256" key="4">
    <source>
        <dbReference type="ARBA" id="ARBA00023136"/>
    </source>
</evidence>
<dbReference type="PROSITE" id="PS50850">
    <property type="entry name" value="MFS"/>
    <property type="match status" value="1"/>
</dbReference>
<dbReference type="EMBL" id="BMKK01000007">
    <property type="protein sequence ID" value="GGD68999.1"/>
    <property type="molecule type" value="Genomic_DNA"/>
</dbReference>
<dbReference type="Proteomes" id="UP000609064">
    <property type="component" value="Unassembled WGS sequence"/>
</dbReference>
<comment type="caution">
    <text evidence="7">The sequence shown here is derived from an EMBL/GenBank/DDBJ whole genome shotgun (WGS) entry which is preliminary data.</text>
</comment>
<feature type="transmembrane region" description="Helical" evidence="5">
    <location>
        <begin position="173"/>
        <end position="194"/>
    </location>
</feature>
<dbReference type="PANTHER" id="PTHR23508">
    <property type="entry name" value="CARBOXYLIC ACID TRANSPORTER PROTEIN HOMOLOG"/>
    <property type="match status" value="1"/>
</dbReference>